<evidence type="ECO:0000259" key="2">
    <source>
        <dbReference type="SMART" id="SM00285"/>
    </source>
</evidence>
<dbReference type="EMBL" id="ML170178">
    <property type="protein sequence ID" value="TDL21803.1"/>
    <property type="molecule type" value="Genomic_DNA"/>
</dbReference>
<sequence>KRVQISKPYDPVLLTHVGFDSSQGQFTGLPKDWQQSLQEIKTGNGGEEESSQAVQAVVKPNQASRAE</sequence>
<evidence type="ECO:0000313" key="3">
    <source>
        <dbReference type="EMBL" id="TDL21803.1"/>
    </source>
</evidence>
<accession>A0A4Y7Q2C9</accession>
<evidence type="ECO:0000256" key="1">
    <source>
        <dbReference type="SAM" id="MobiDB-lite"/>
    </source>
</evidence>
<reference evidence="3 4" key="1">
    <citation type="submission" date="2018-06" db="EMBL/GenBank/DDBJ databases">
        <title>A transcriptomic atlas of mushroom development highlights an independent origin of complex multicellularity.</title>
        <authorList>
            <consortium name="DOE Joint Genome Institute"/>
            <person name="Krizsan K."/>
            <person name="Almasi E."/>
            <person name="Merenyi Z."/>
            <person name="Sahu N."/>
            <person name="Viragh M."/>
            <person name="Koszo T."/>
            <person name="Mondo S."/>
            <person name="Kiss B."/>
            <person name="Balint B."/>
            <person name="Kues U."/>
            <person name="Barry K."/>
            <person name="Hegedus J.C."/>
            <person name="Henrissat B."/>
            <person name="Johnson J."/>
            <person name="Lipzen A."/>
            <person name="Ohm R."/>
            <person name="Nagy I."/>
            <person name="Pangilinan J."/>
            <person name="Yan J."/>
            <person name="Xiong Y."/>
            <person name="Grigoriev I.V."/>
            <person name="Hibbett D.S."/>
            <person name="Nagy L.G."/>
        </authorList>
    </citation>
    <scope>NUCLEOTIDE SEQUENCE [LARGE SCALE GENOMIC DNA]</scope>
    <source>
        <strain evidence="3 4">SZMC22713</strain>
    </source>
</reference>
<dbReference type="SMART" id="SM00285">
    <property type="entry name" value="PBD"/>
    <property type="match status" value="1"/>
</dbReference>
<dbReference type="STRING" id="50990.A0A4Y7Q2C9"/>
<feature type="non-terminal residue" evidence="3">
    <location>
        <position position="67"/>
    </location>
</feature>
<proteinExistence type="predicted"/>
<feature type="domain" description="CRIB" evidence="2">
    <location>
        <begin position="5"/>
        <end position="40"/>
    </location>
</feature>
<dbReference type="InterPro" id="IPR036936">
    <property type="entry name" value="CRIB_dom_sf"/>
</dbReference>
<dbReference type="VEuPathDB" id="FungiDB:BD410DRAFT_696387"/>
<dbReference type="AlphaFoldDB" id="A0A4Y7Q2C9"/>
<dbReference type="OrthoDB" id="248923at2759"/>
<dbReference type="Proteomes" id="UP000294933">
    <property type="component" value="Unassembled WGS sequence"/>
</dbReference>
<dbReference type="Gene3D" id="3.90.810.10">
    <property type="entry name" value="CRIB domain"/>
    <property type="match status" value="1"/>
</dbReference>
<gene>
    <name evidence="3" type="ORF">BD410DRAFT_696387</name>
</gene>
<dbReference type="Pfam" id="PF00786">
    <property type="entry name" value="PBD"/>
    <property type="match status" value="1"/>
</dbReference>
<dbReference type="InterPro" id="IPR000095">
    <property type="entry name" value="CRIB_dom"/>
</dbReference>
<feature type="non-terminal residue" evidence="3">
    <location>
        <position position="1"/>
    </location>
</feature>
<name>A0A4Y7Q2C9_9AGAM</name>
<protein>
    <recommendedName>
        <fullName evidence="2">CRIB domain-containing protein</fullName>
    </recommendedName>
</protein>
<keyword evidence="4" id="KW-1185">Reference proteome</keyword>
<organism evidence="3 4">
    <name type="scientific">Rickenella mellea</name>
    <dbReference type="NCBI Taxonomy" id="50990"/>
    <lineage>
        <taxon>Eukaryota</taxon>
        <taxon>Fungi</taxon>
        <taxon>Dikarya</taxon>
        <taxon>Basidiomycota</taxon>
        <taxon>Agaricomycotina</taxon>
        <taxon>Agaricomycetes</taxon>
        <taxon>Hymenochaetales</taxon>
        <taxon>Rickenellaceae</taxon>
        <taxon>Rickenella</taxon>
    </lineage>
</organism>
<feature type="region of interest" description="Disordered" evidence="1">
    <location>
        <begin position="42"/>
        <end position="67"/>
    </location>
</feature>
<evidence type="ECO:0000313" key="4">
    <source>
        <dbReference type="Proteomes" id="UP000294933"/>
    </source>
</evidence>